<keyword evidence="2" id="KW-1185">Reference proteome</keyword>
<evidence type="ECO:0000313" key="1">
    <source>
        <dbReference type="EMBL" id="KAE8237969.1"/>
    </source>
</evidence>
<accession>A0A8T8SEQ1</accession>
<comment type="caution">
    <text evidence="1">The sequence shown here is derived from an EMBL/GenBank/DDBJ whole genome shotgun (WGS) entry which is preliminary data.</text>
</comment>
<name>A0A8T8SEQ1_9BASI</name>
<dbReference type="AlphaFoldDB" id="A0A8T8SEQ1"/>
<reference evidence="1" key="2">
    <citation type="journal article" date="2019" name="IMA Fungus">
        <title>Genome sequencing and comparison of five Tilletia species to identify candidate genes for the detection of regulated species infecting wheat.</title>
        <authorList>
            <person name="Nguyen H.D.T."/>
            <person name="Sultana T."/>
            <person name="Kesanakurti P."/>
            <person name="Hambleton S."/>
        </authorList>
    </citation>
    <scope>NUCLEOTIDE SEQUENCE</scope>
    <source>
        <strain evidence="1">DAOMC 236416</strain>
    </source>
</reference>
<sequence length="206" mass="22178">MQTQQRTSGTDGLELGFYVAKALDELKAAPLTTTFDVCLRASWTSAYGYRLEATAINKDLATKANIFDVRGANRYPTVSKNLSTLLKLVRAVQEGQAQIAPAGGIRALSSPGAYGTDCDPVLSEKELDTRSMCPEPPTTFRPTGHSARDANMFKLQEGASTCIKAWGSSFRLLGVYIAGTQYKHVCARLGYNSMKALAQAGDKGDI</sequence>
<organism evidence="1 2">
    <name type="scientific">Tilletia indica</name>
    <dbReference type="NCBI Taxonomy" id="43049"/>
    <lineage>
        <taxon>Eukaryota</taxon>
        <taxon>Fungi</taxon>
        <taxon>Dikarya</taxon>
        <taxon>Basidiomycota</taxon>
        <taxon>Ustilaginomycotina</taxon>
        <taxon>Exobasidiomycetes</taxon>
        <taxon>Tilletiales</taxon>
        <taxon>Tilletiaceae</taxon>
        <taxon>Tilletia</taxon>
    </lineage>
</organism>
<proteinExistence type="predicted"/>
<dbReference type="Proteomes" id="UP000077521">
    <property type="component" value="Unassembled WGS sequence"/>
</dbReference>
<evidence type="ECO:0000313" key="2">
    <source>
        <dbReference type="Proteomes" id="UP000077521"/>
    </source>
</evidence>
<dbReference type="EMBL" id="LWDF02001571">
    <property type="protein sequence ID" value="KAE8237969.1"/>
    <property type="molecule type" value="Genomic_DNA"/>
</dbReference>
<protein>
    <submittedName>
        <fullName evidence="1">Uncharacterized protein</fullName>
    </submittedName>
</protein>
<reference evidence="1" key="1">
    <citation type="submission" date="2016-04" db="EMBL/GenBank/DDBJ databases">
        <authorList>
            <person name="Nguyen H.D."/>
            <person name="Samba Siva P."/>
            <person name="Cullis J."/>
            <person name="Levesque C.A."/>
            <person name="Hambleton S."/>
        </authorList>
    </citation>
    <scope>NUCLEOTIDE SEQUENCE</scope>
    <source>
        <strain evidence="1">DAOMC 236416</strain>
    </source>
</reference>
<gene>
    <name evidence="1" type="ORF">A4X13_0g8569</name>
</gene>